<dbReference type="Gene3D" id="1.10.418.10">
    <property type="entry name" value="Calponin-like domain"/>
    <property type="match status" value="1"/>
</dbReference>
<dbReference type="InterPro" id="IPR036872">
    <property type="entry name" value="CH_dom_sf"/>
</dbReference>
<dbReference type="SMART" id="SM00033">
    <property type="entry name" value="CH"/>
    <property type="match status" value="1"/>
</dbReference>
<feature type="compositionally biased region" description="Polar residues" evidence="5">
    <location>
        <begin position="605"/>
        <end position="631"/>
    </location>
</feature>
<feature type="compositionally biased region" description="Basic and acidic residues" evidence="5">
    <location>
        <begin position="848"/>
        <end position="859"/>
    </location>
</feature>
<keyword evidence="10" id="KW-1185">Reference proteome</keyword>
<feature type="region of interest" description="Disordered" evidence="5">
    <location>
        <begin position="924"/>
        <end position="949"/>
    </location>
</feature>
<keyword evidence="3" id="KW-0967">Endosome</keyword>
<evidence type="ECO:0000313" key="10">
    <source>
        <dbReference type="Proteomes" id="UP000694522"/>
    </source>
</evidence>
<feature type="compositionally biased region" description="Basic and acidic residues" evidence="5">
    <location>
        <begin position="1168"/>
        <end position="1190"/>
    </location>
</feature>
<feature type="region of interest" description="Disordered" evidence="5">
    <location>
        <begin position="655"/>
        <end position="748"/>
    </location>
</feature>
<keyword evidence="2" id="KW-0597">Phosphoprotein</keyword>
<dbReference type="Proteomes" id="UP000694522">
    <property type="component" value="Unplaced"/>
</dbReference>
<feature type="compositionally biased region" description="Basic and acidic residues" evidence="5">
    <location>
        <begin position="938"/>
        <end position="949"/>
    </location>
</feature>
<feature type="region of interest" description="Disordered" evidence="5">
    <location>
        <begin position="982"/>
        <end position="1024"/>
    </location>
</feature>
<dbReference type="Pfam" id="PF12130">
    <property type="entry name" value="bMERB_dom"/>
    <property type="match status" value="1"/>
</dbReference>
<evidence type="ECO:0000256" key="1">
    <source>
        <dbReference type="ARBA" id="ARBA00004177"/>
    </source>
</evidence>
<evidence type="ECO:0000313" key="9">
    <source>
        <dbReference type="Ensembl" id="ENSACOP00000016474.1"/>
    </source>
</evidence>
<feature type="compositionally biased region" description="Polar residues" evidence="5">
    <location>
        <begin position="708"/>
        <end position="718"/>
    </location>
</feature>
<proteinExistence type="predicted"/>
<dbReference type="InterPro" id="IPR001715">
    <property type="entry name" value="CH_dom"/>
</dbReference>
<protein>
    <submittedName>
        <fullName evidence="9">EH domain binding protein 1</fullName>
    </submittedName>
</protein>
<dbReference type="Pfam" id="PF00307">
    <property type="entry name" value="CH"/>
    <property type="match status" value="1"/>
</dbReference>
<feature type="domain" description="Calponin-homology (CH)" evidence="6">
    <location>
        <begin position="394"/>
        <end position="499"/>
    </location>
</feature>
<dbReference type="FunFam" id="1.10.418.10:FF:000023">
    <property type="entry name" value="EH domain-binding protein 1 isoform X1"/>
    <property type="match status" value="1"/>
</dbReference>
<sequence>MASVWKRLQRVGKHASKFQFVASYQELMVECTKKWQPDKLVVVWTRRSRRKSSKAHSWQPGIKNPYRGVVIWPVPENVEITVTLFKESPSGRRKALATSSINMKQYASPMPTQTDVKLKFKPLSKKVVSATLQFSLSCIFLREGKATDEDMQSLASLMSMKQADIGNLDDFEEDNEEDEENRVNQEEKAAKITELINKLNFLDEEEQDLANSSTNPFGDPDAAELNPFGDPDVEEPNAEIASSSKPEESFYADNYNPFKDDDAPEYLNPFDEPDPEPEAFVTVRDSPPQPAKRKNVRPVDMSKYLYADTSKAEEEELDESNPFYEPKSSPAFIKVAPLQEPEKKMKRKAPEPPNLLPKTETGMSENVSAIPASRDLSSSPKPSPIPSPVLGRKPNASQSLLVWCKEVTKNYRGVKITNFTTSWRNGLSFCAILHHFRPDLIDYKSLNPQDIKENNKKAYDGFASLGISRLLEPSDMVLLAIPDKLTVMTYLYQIRAHFCGQELNVVQIEENSSKSTYKVGNYETDTNSSVDQEKFYAELNDLNREPELHPPDSGLADFASQDDSVFVNDSGVGESESEHQTPDDHLSPSTASPSSRRTRSDTDAQKSQQSSGRTSASEDVGKCSSTDTTQVQPTLGKKKLLIADTLDLSDLAHVSDQKEDVSPTVACEDNDKKRHQSSDSTIGFSEQEKLGRIGSTGSTRADPGSPVTKPSLSPTSKLGYSYNKDVDLAKKPHASPRQTESDSDSDARMALNHADQTAKTAQQRMLSRQEELKERARVLLEQARRDAALKAGNKQLTNMIIPARNKQLNDQQDEERRRQLRERARQLIAEARSGVKMSELPSYSEMAAEKLKERSKASGDEDEDDDNIEIDTNEEVPECSVTGGGDELTNLENDLDSTAEQNSKLVDLKLKKLLEAQPQVANSLSSAAQKAVTDSSEQDIKNGTEEHRAERLQKAAERFRNPVVFSKDSTVRKTQLQSFSQYVESRPEMKRQRSIQEDTKRGNEEKAAITETQRKPSEDEVLNKGFKDTSQYVVGELAALENEQKQIDTRAALVEKRLRYLMDTGRNTEEEEAMMQEWFMLVNKKNALIRRMNQLSLLEKEHDLERRYELLNRELRAMLAIEDWQKTEAQKRREQLLLDELVILVNKRDALVRDLDAQEKQAEEEDEHLERTLEQNKGKMAKKEEKCVLQ</sequence>
<dbReference type="Pfam" id="PF10358">
    <property type="entry name" value="NT-C2"/>
    <property type="match status" value="1"/>
</dbReference>
<keyword evidence="4" id="KW-0175">Coiled coil</keyword>
<dbReference type="PROSITE" id="PS51848">
    <property type="entry name" value="BMERB"/>
    <property type="match status" value="1"/>
</dbReference>
<dbReference type="InterPro" id="IPR050540">
    <property type="entry name" value="F-actin_Monoox_Mical"/>
</dbReference>
<dbReference type="PROSITE" id="PS50021">
    <property type="entry name" value="CH"/>
    <property type="match status" value="1"/>
</dbReference>
<feature type="compositionally biased region" description="Basic and acidic residues" evidence="5">
    <location>
        <begin position="576"/>
        <end position="586"/>
    </location>
</feature>
<organism evidence="9 10">
    <name type="scientific">Amazona collaria</name>
    <name type="common">yellow-billed parrot</name>
    <dbReference type="NCBI Taxonomy" id="241587"/>
    <lineage>
        <taxon>Eukaryota</taxon>
        <taxon>Metazoa</taxon>
        <taxon>Chordata</taxon>
        <taxon>Craniata</taxon>
        <taxon>Vertebrata</taxon>
        <taxon>Euteleostomi</taxon>
        <taxon>Archelosauria</taxon>
        <taxon>Archosauria</taxon>
        <taxon>Dinosauria</taxon>
        <taxon>Saurischia</taxon>
        <taxon>Theropoda</taxon>
        <taxon>Coelurosauria</taxon>
        <taxon>Aves</taxon>
        <taxon>Neognathae</taxon>
        <taxon>Neoaves</taxon>
        <taxon>Telluraves</taxon>
        <taxon>Australaves</taxon>
        <taxon>Psittaciformes</taxon>
        <taxon>Psittacidae</taxon>
        <taxon>Amazona</taxon>
    </lineage>
</organism>
<feature type="compositionally biased region" description="Acidic residues" evidence="5">
    <location>
        <begin position="860"/>
        <end position="877"/>
    </location>
</feature>
<evidence type="ECO:0000256" key="5">
    <source>
        <dbReference type="SAM" id="MobiDB-lite"/>
    </source>
</evidence>
<feature type="compositionally biased region" description="Polar residues" evidence="5">
    <location>
        <begin position="924"/>
        <end position="935"/>
    </location>
</feature>
<dbReference type="PANTHER" id="PTHR23167:SF43">
    <property type="entry name" value="EH DOMAIN-BINDING PROTEIN 1"/>
    <property type="match status" value="1"/>
</dbReference>
<reference evidence="9" key="1">
    <citation type="submission" date="2025-08" db="UniProtKB">
        <authorList>
            <consortium name="Ensembl"/>
        </authorList>
    </citation>
    <scope>IDENTIFICATION</scope>
</reference>
<evidence type="ECO:0000259" key="6">
    <source>
        <dbReference type="PROSITE" id="PS50021"/>
    </source>
</evidence>
<feature type="domain" description="BMERB" evidence="8">
    <location>
        <begin position="1015"/>
        <end position="1171"/>
    </location>
</feature>
<comment type="subcellular location">
    <subcellularLocation>
        <location evidence="1">Endosome</location>
    </subcellularLocation>
</comment>
<evidence type="ECO:0000259" key="7">
    <source>
        <dbReference type="PROSITE" id="PS51840"/>
    </source>
</evidence>
<dbReference type="GO" id="GO:0005768">
    <property type="term" value="C:endosome"/>
    <property type="evidence" value="ECO:0007669"/>
    <property type="project" value="UniProtKB-SubCell"/>
</dbReference>
<reference evidence="9" key="2">
    <citation type="submission" date="2025-09" db="UniProtKB">
        <authorList>
            <consortium name="Ensembl"/>
        </authorList>
    </citation>
    <scope>IDENTIFICATION</scope>
</reference>
<dbReference type="Ensembl" id="ENSACOT00000017064.1">
    <property type="protein sequence ID" value="ENSACOP00000016474.1"/>
    <property type="gene ID" value="ENSACOG00000011457.1"/>
</dbReference>
<evidence type="ECO:0000259" key="8">
    <source>
        <dbReference type="PROSITE" id="PS51848"/>
    </source>
</evidence>
<feature type="compositionally biased region" description="Basic and acidic residues" evidence="5">
    <location>
        <begin position="985"/>
        <end position="1024"/>
    </location>
</feature>
<name>A0A8B9G5B5_9PSIT</name>
<dbReference type="SUPFAM" id="SSF47576">
    <property type="entry name" value="Calponin-homology domain, CH-domain"/>
    <property type="match status" value="1"/>
</dbReference>
<accession>A0A8B9G5B5</accession>
<dbReference type="PANTHER" id="PTHR23167">
    <property type="entry name" value="CALPONIN HOMOLOGY DOMAIN-CONTAINING PROTEIN DDB_G0272472-RELATED"/>
    <property type="match status" value="1"/>
</dbReference>
<evidence type="ECO:0000256" key="4">
    <source>
        <dbReference type="ARBA" id="ARBA00023054"/>
    </source>
</evidence>
<dbReference type="PROSITE" id="PS51840">
    <property type="entry name" value="C2_NT"/>
    <property type="match status" value="1"/>
</dbReference>
<feature type="region of interest" description="Disordered" evidence="5">
    <location>
        <begin position="565"/>
        <end position="631"/>
    </location>
</feature>
<evidence type="ECO:0000256" key="2">
    <source>
        <dbReference type="ARBA" id="ARBA00022553"/>
    </source>
</evidence>
<dbReference type="SMART" id="SM01203">
    <property type="entry name" value="DUF3585"/>
    <property type="match status" value="1"/>
</dbReference>
<feature type="domain" description="C2 NT-type" evidence="7">
    <location>
        <begin position="8"/>
        <end position="176"/>
    </location>
</feature>
<dbReference type="AlphaFoldDB" id="A0A8B9G5B5"/>
<evidence type="ECO:0000256" key="3">
    <source>
        <dbReference type="ARBA" id="ARBA00022753"/>
    </source>
</evidence>
<feature type="region of interest" description="Disordered" evidence="5">
    <location>
        <begin position="848"/>
        <end position="892"/>
    </location>
</feature>
<feature type="region of interest" description="Disordered" evidence="5">
    <location>
        <begin position="1157"/>
        <end position="1190"/>
    </location>
</feature>
<dbReference type="InterPro" id="IPR019448">
    <property type="entry name" value="NT-C2"/>
</dbReference>
<dbReference type="InterPro" id="IPR022735">
    <property type="entry name" value="bMERB_dom"/>
</dbReference>
<feature type="region of interest" description="Disordered" evidence="5">
    <location>
        <begin position="207"/>
        <end position="302"/>
    </location>
</feature>
<feature type="region of interest" description="Disordered" evidence="5">
    <location>
        <begin position="340"/>
        <end position="392"/>
    </location>
</feature>
<dbReference type="CDD" id="cd21254">
    <property type="entry name" value="CH_EHBP1"/>
    <property type="match status" value="1"/>
</dbReference>